<comment type="caution">
    <text evidence="5">The sequence shown here is derived from an EMBL/GenBank/DDBJ whole genome shotgun (WGS) entry which is preliminary data.</text>
</comment>
<dbReference type="GO" id="GO:0004519">
    <property type="term" value="F:endonuclease activity"/>
    <property type="evidence" value="ECO:0007669"/>
    <property type="project" value="UniProtKB-KW"/>
</dbReference>
<dbReference type="GO" id="GO:0003677">
    <property type="term" value="F:DNA binding"/>
    <property type="evidence" value="ECO:0007669"/>
    <property type="project" value="UniProtKB-KW"/>
</dbReference>
<reference evidence="5 6" key="1">
    <citation type="submission" date="2018-06" db="EMBL/GenBank/DDBJ databases">
        <authorList>
            <consortium name="PulseNet: The National Subtyping Network for Foodborne Disease Surveillance"/>
            <person name="Tarr C.L."/>
            <person name="Trees E."/>
            <person name="Katz L.S."/>
            <person name="Carleton-Romer H.A."/>
            <person name="Stroika S."/>
            <person name="Kucerova Z."/>
            <person name="Roache K.F."/>
            <person name="Sabol A.L."/>
            <person name="Besser J."/>
            <person name="Gerner-Smidt P."/>
        </authorList>
    </citation>
    <scope>NUCLEOTIDE SEQUENCE [LARGE SCALE GENOMIC DNA]</scope>
    <source>
        <strain evidence="5 6">PNUSAL003001</strain>
    </source>
</reference>
<keyword evidence="5" id="KW-0378">Hydrolase</keyword>
<comment type="similarity">
    <text evidence="1">Belongs to the type-I restriction system S methylase family.</text>
</comment>
<organism evidence="5 6">
    <name type="scientific">Listeria monocytogenes</name>
    <dbReference type="NCBI Taxonomy" id="1639"/>
    <lineage>
        <taxon>Bacteria</taxon>
        <taxon>Bacillati</taxon>
        <taxon>Bacillota</taxon>
        <taxon>Bacilli</taxon>
        <taxon>Bacillales</taxon>
        <taxon>Listeriaceae</taxon>
        <taxon>Listeria</taxon>
    </lineage>
</organism>
<dbReference type="EMBL" id="AABBWO010000004">
    <property type="protein sequence ID" value="EAG4184343.1"/>
    <property type="molecule type" value="Genomic_DNA"/>
</dbReference>
<dbReference type="SUPFAM" id="SSF116734">
    <property type="entry name" value="DNA methylase specificity domain"/>
    <property type="match status" value="2"/>
</dbReference>
<dbReference type="Gene3D" id="1.10.287.1120">
    <property type="entry name" value="Bipartite methylase S protein"/>
    <property type="match status" value="1"/>
</dbReference>
<sequence>MSHINKKVPKRRFQEFNNTDDWEQRKLGENAVIKGRLGWKSLKQEEYRQDGPSMIAGKHIKKGEIDWRKVDHIPIWRYEESPDIKLKNGDVIFSKDGSLGNPALITNLREMATINSTMMLVRTDNTIDSEFFYQIMTSDIFKKLVYIKVSGSSIPHLFQSDMKNFQFYSPTVEEQQKIGSFFKQLDNTIALHQRKLEKIKALKTAYLSEMFPAEGETKPKRRFAGFTDDWEQHKLGDLIDKQIKGKAQLEKLSEGTVSYLDTFTLNGGKALLTDGHEDVVETDILILWDGSKAGTVYIGFKGALGSTLKGYRTSINEQFVYQFLKYNQENIYNNYRTPNIPHVQKDFLDVFKISIPKSVEQAKLGSFFKQFDNIITLHQRKLQKLQNIKKAYLNEMFI</sequence>
<evidence type="ECO:0000256" key="3">
    <source>
        <dbReference type="ARBA" id="ARBA00023125"/>
    </source>
</evidence>
<accession>A0AAN2XBU8</accession>
<evidence type="ECO:0000313" key="5">
    <source>
        <dbReference type="EMBL" id="EAG4184343.1"/>
    </source>
</evidence>
<keyword evidence="5" id="KW-0255">Endonuclease</keyword>
<dbReference type="GO" id="GO:0009307">
    <property type="term" value="P:DNA restriction-modification system"/>
    <property type="evidence" value="ECO:0007669"/>
    <property type="project" value="UniProtKB-KW"/>
</dbReference>
<gene>
    <name evidence="5" type="ORF">CAC64_08455</name>
</gene>
<dbReference type="InterPro" id="IPR044946">
    <property type="entry name" value="Restrct_endonuc_typeI_TRD_sf"/>
</dbReference>
<keyword evidence="3" id="KW-0238">DNA-binding</keyword>
<dbReference type="PANTHER" id="PTHR30408:SF12">
    <property type="entry name" value="TYPE I RESTRICTION ENZYME MJAVIII SPECIFICITY SUBUNIT"/>
    <property type="match status" value="1"/>
</dbReference>
<dbReference type="InterPro" id="IPR000055">
    <property type="entry name" value="Restrct_endonuc_typeI_TRD"/>
</dbReference>
<proteinExistence type="inferred from homology"/>
<evidence type="ECO:0000256" key="1">
    <source>
        <dbReference type="ARBA" id="ARBA00010923"/>
    </source>
</evidence>
<dbReference type="Gene3D" id="3.90.220.20">
    <property type="entry name" value="DNA methylase specificity domains"/>
    <property type="match status" value="2"/>
</dbReference>
<feature type="domain" description="Type I restriction modification DNA specificity" evidence="4">
    <location>
        <begin position="228"/>
        <end position="386"/>
    </location>
</feature>
<keyword evidence="5" id="KW-0540">Nuclease</keyword>
<dbReference type="InterPro" id="IPR052021">
    <property type="entry name" value="Type-I_RS_S_subunit"/>
</dbReference>
<dbReference type="PANTHER" id="PTHR30408">
    <property type="entry name" value="TYPE-1 RESTRICTION ENZYME ECOKI SPECIFICITY PROTEIN"/>
    <property type="match status" value="1"/>
</dbReference>
<protein>
    <submittedName>
        <fullName evidence="5">Restriction endonuclease subunit S</fullName>
    </submittedName>
</protein>
<dbReference type="Pfam" id="PF01420">
    <property type="entry name" value="Methylase_S"/>
    <property type="match status" value="2"/>
</dbReference>
<evidence type="ECO:0000256" key="2">
    <source>
        <dbReference type="ARBA" id="ARBA00022747"/>
    </source>
</evidence>
<evidence type="ECO:0000313" key="6">
    <source>
        <dbReference type="Proteomes" id="UP000531172"/>
    </source>
</evidence>
<feature type="domain" description="Type I restriction modification DNA specificity" evidence="4">
    <location>
        <begin position="20"/>
        <end position="200"/>
    </location>
</feature>
<dbReference type="AlphaFoldDB" id="A0AAN2XBU8"/>
<name>A0AAN2XBU8_LISMN</name>
<dbReference type="Proteomes" id="UP000531172">
    <property type="component" value="Unassembled WGS sequence"/>
</dbReference>
<keyword evidence="2" id="KW-0680">Restriction system</keyword>
<evidence type="ECO:0000259" key="4">
    <source>
        <dbReference type="Pfam" id="PF01420"/>
    </source>
</evidence>